<keyword evidence="17" id="KW-0812">Transmembrane</keyword>
<dbReference type="AlphaFoldDB" id="A0AAN6VDU4"/>
<name>A0AAN6VDU4_9PEZI</name>
<dbReference type="PANTHER" id="PTHR37928">
    <property type="entry name" value="CFEM DOMAIN PROTEIN (AFU_ORTHOLOGUE AFUA_6G14090)"/>
    <property type="match status" value="1"/>
</dbReference>
<evidence type="ECO:0000256" key="6">
    <source>
        <dbReference type="ARBA" id="ARBA00022617"/>
    </source>
</evidence>
<dbReference type="GeneID" id="87815588"/>
<reference evidence="20" key="2">
    <citation type="submission" date="2023-05" db="EMBL/GenBank/DDBJ databases">
        <authorList>
            <consortium name="Lawrence Berkeley National Laboratory"/>
            <person name="Steindorff A."/>
            <person name="Hensen N."/>
            <person name="Bonometti L."/>
            <person name="Westerberg I."/>
            <person name="Brannstrom I.O."/>
            <person name="Guillou S."/>
            <person name="Cros-Aarteil S."/>
            <person name="Calhoun S."/>
            <person name="Haridas S."/>
            <person name="Kuo A."/>
            <person name="Mondo S."/>
            <person name="Pangilinan J."/>
            <person name="Riley R."/>
            <person name="Labutti K."/>
            <person name="Andreopoulos B."/>
            <person name="Lipzen A."/>
            <person name="Chen C."/>
            <person name="Yanf M."/>
            <person name="Daum C."/>
            <person name="Ng V."/>
            <person name="Clum A."/>
            <person name="Ohm R."/>
            <person name="Martin F."/>
            <person name="Silar P."/>
            <person name="Natvig D."/>
            <person name="Lalanne C."/>
            <person name="Gautier V."/>
            <person name="Ament-Velasquez S.L."/>
            <person name="Kruys A."/>
            <person name="Hutchinson M.I."/>
            <person name="Powell A.J."/>
            <person name="Barry K."/>
            <person name="Miller A.N."/>
            <person name="Grigoriev I.V."/>
            <person name="Debuchy R."/>
            <person name="Gladieux P."/>
            <person name="Thoren M.H."/>
            <person name="Johannesson H."/>
        </authorList>
    </citation>
    <scope>NUCLEOTIDE SEQUENCE</scope>
    <source>
        <strain evidence="20">CBS 141.50</strain>
    </source>
</reference>
<evidence type="ECO:0000256" key="5">
    <source>
        <dbReference type="ARBA" id="ARBA00022525"/>
    </source>
</evidence>
<keyword evidence="17" id="KW-1133">Transmembrane helix</keyword>
<keyword evidence="9 18" id="KW-0732">Signal</keyword>
<dbReference type="PANTHER" id="PTHR37928:SF2">
    <property type="entry name" value="GPI ANCHORED CFEM DOMAIN PROTEIN (AFU_ORTHOLOGUE AFUA_6G10580)"/>
    <property type="match status" value="1"/>
</dbReference>
<feature type="transmembrane region" description="Helical" evidence="17">
    <location>
        <begin position="175"/>
        <end position="199"/>
    </location>
</feature>
<evidence type="ECO:0000256" key="10">
    <source>
        <dbReference type="ARBA" id="ARBA00023004"/>
    </source>
</evidence>
<keyword evidence="6 15" id="KW-0349">Heme</keyword>
<keyword evidence="13" id="KW-0325">Glycoprotein</keyword>
<dbReference type="InterPro" id="IPR008427">
    <property type="entry name" value="Extracellular_membr_CFEM_dom"/>
</dbReference>
<keyword evidence="10 15" id="KW-0408">Iron</keyword>
<feature type="disulfide bond" evidence="15">
    <location>
        <begin position="40"/>
        <end position="47"/>
    </location>
</feature>
<dbReference type="PROSITE" id="PS52012">
    <property type="entry name" value="CFEM"/>
    <property type="match status" value="1"/>
</dbReference>
<comment type="caution">
    <text evidence="15">Lacks conserved residue(s) required for the propagation of feature annotation.</text>
</comment>
<dbReference type="RefSeq" id="XP_062641662.1">
    <property type="nucleotide sequence ID" value="XM_062778975.1"/>
</dbReference>
<keyword evidence="21" id="KW-1185">Reference proteome</keyword>
<keyword evidence="7" id="KW-0336">GPI-anchor</keyword>
<evidence type="ECO:0000256" key="3">
    <source>
        <dbReference type="ARBA" id="ARBA00010031"/>
    </source>
</evidence>
<comment type="caution">
    <text evidence="20">The sequence shown here is derived from an EMBL/GenBank/DDBJ whole genome shotgun (WGS) entry which is preliminary data.</text>
</comment>
<feature type="signal peptide" evidence="18">
    <location>
        <begin position="1"/>
        <end position="17"/>
    </location>
</feature>
<evidence type="ECO:0000256" key="18">
    <source>
        <dbReference type="SAM" id="SignalP"/>
    </source>
</evidence>
<feature type="chain" id="PRO_5042826328" description="CFEM domain-containing protein" evidence="18">
    <location>
        <begin position="18"/>
        <end position="200"/>
    </location>
</feature>
<keyword evidence="14" id="KW-0449">Lipoprotein</keyword>
<keyword evidence="11 17" id="KW-0472">Membrane</keyword>
<keyword evidence="12 15" id="KW-1015">Disulfide bond</keyword>
<keyword evidence="5" id="KW-0964">Secreted</keyword>
<feature type="region of interest" description="Disordered" evidence="16">
    <location>
        <begin position="88"/>
        <end position="169"/>
    </location>
</feature>
<comment type="similarity">
    <text evidence="3">Belongs to the RBT5 family.</text>
</comment>
<proteinExistence type="inferred from homology"/>
<evidence type="ECO:0000256" key="17">
    <source>
        <dbReference type="SAM" id="Phobius"/>
    </source>
</evidence>
<evidence type="ECO:0000256" key="2">
    <source>
        <dbReference type="ARBA" id="ARBA00004613"/>
    </source>
</evidence>
<feature type="domain" description="CFEM" evidence="19">
    <location>
        <begin position="1"/>
        <end position="111"/>
    </location>
</feature>
<evidence type="ECO:0000256" key="12">
    <source>
        <dbReference type="ARBA" id="ARBA00023157"/>
    </source>
</evidence>
<dbReference type="SMART" id="SM00747">
    <property type="entry name" value="CFEM"/>
    <property type="match status" value="1"/>
</dbReference>
<evidence type="ECO:0000313" key="21">
    <source>
        <dbReference type="Proteomes" id="UP001302676"/>
    </source>
</evidence>
<dbReference type="GO" id="GO:0005576">
    <property type="term" value="C:extracellular region"/>
    <property type="evidence" value="ECO:0007669"/>
    <property type="project" value="UniProtKB-SubCell"/>
</dbReference>
<dbReference type="Pfam" id="PF05730">
    <property type="entry name" value="CFEM"/>
    <property type="match status" value="1"/>
</dbReference>
<dbReference type="Proteomes" id="UP001302676">
    <property type="component" value="Unassembled WGS sequence"/>
</dbReference>
<reference evidence="20" key="1">
    <citation type="journal article" date="2023" name="Mol. Phylogenet. Evol.">
        <title>Genome-scale phylogeny and comparative genomics of the fungal order Sordariales.</title>
        <authorList>
            <person name="Hensen N."/>
            <person name="Bonometti L."/>
            <person name="Westerberg I."/>
            <person name="Brannstrom I.O."/>
            <person name="Guillou S."/>
            <person name="Cros-Aarteil S."/>
            <person name="Calhoun S."/>
            <person name="Haridas S."/>
            <person name="Kuo A."/>
            <person name="Mondo S."/>
            <person name="Pangilinan J."/>
            <person name="Riley R."/>
            <person name="LaButti K."/>
            <person name="Andreopoulos B."/>
            <person name="Lipzen A."/>
            <person name="Chen C."/>
            <person name="Yan M."/>
            <person name="Daum C."/>
            <person name="Ng V."/>
            <person name="Clum A."/>
            <person name="Steindorff A."/>
            <person name="Ohm R.A."/>
            <person name="Martin F."/>
            <person name="Silar P."/>
            <person name="Natvig D.O."/>
            <person name="Lalanne C."/>
            <person name="Gautier V."/>
            <person name="Ament-Velasquez S.L."/>
            <person name="Kruys A."/>
            <person name="Hutchinson M.I."/>
            <person name="Powell A.J."/>
            <person name="Barry K."/>
            <person name="Miller A.N."/>
            <person name="Grigoriev I.V."/>
            <person name="Debuchy R."/>
            <person name="Gladieux P."/>
            <person name="Hiltunen Thoren M."/>
            <person name="Johannesson H."/>
        </authorList>
    </citation>
    <scope>NUCLEOTIDE SEQUENCE</scope>
    <source>
        <strain evidence="20">CBS 141.50</strain>
    </source>
</reference>
<evidence type="ECO:0000259" key="19">
    <source>
        <dbReference type="PROSITE" id="PS52012"/>
    </source>
</evidence>
<evidence type="ECO:0000256" key="7">
    <source>
        <dbReference type="ARBA" id="ARBA00022622"/>
    </source>
</evidence>
<evidence type="ECO:0000256" key="9">
    <source>
        <dbReference type="ARBA" id="ARBA00022729"/>
    </source>
</evidence>
<comment type="subcellular location">
    <subcellularLocation>
        <location evidence="1">Cell membrane</location>
        <topology evidence="1">Lipid-anchor</topology>
        <topology evidence="1">GPI-anchor</topology>
    </subcellularLocation>
    <subcellularLocation>
        <location evidence="2">Secreted</location>
    </subcellularLocation>
</comment>
<organism evidence="20 21">
    <name type="scientific">Dichotomopilus funicola</name>
    <dbReference type="NCBI Taxonomy" id="1934379"/>
    <lineage>
        <taxon>Eukaryota</taxon>
        <taxon>Fungi</taxon>
        <taxon>Dikarya</taxon>
        <taxon>Ascomycota</taxon>
        <taxon>Pezizomycotina</taxon>
        <taxon>Sordariomycetes</taxon>
        <taxon>Sordariomycetidae</taxon>
        <taxon>Sordariales</taxon>
        <taxon>Chaetomiaceae</taxon>
        <taxon>Dichotomopilus</taxon>
    </lineage>
</organism>
<evidence type="ECO:0000256" key="16">
    <source>
        <dbReference type="SAM" id="MobiDB-lite"/>
    </source>
</evidence>
<feature type="binding site" description="axial binding residue" evidence="15">
    <location>
        <position position="44"/>
    </location>
    <ligand>
        <name>heme</name>
        <dbReference type="ChEBI" id="CHEBI:30413"/>
    </ligand>
    <ligandPart>
        <name>Fe</name>
        <dbReference type="ChEBI" id="CHEBI:18248"/>
    </ligandPart>
</feature>
<dbReference type="EMBL" id="MU853554">
    <property type="protein sequence ID" value="KAK4148291.1"/>
    <property type="molecule type" value="Genomic_DNA"/>
</dbReference>
<evidence type="ECO:0000256" key="15">
    <source>
        <dbReference type="PROSITE-ProRule" id="PRU01356"/>
    </source>
</evidence>
<evidence type="ECO:0000256" key="14">
    <source>
        <dbReference type="ARBA" id="ARBA00023288"/>
    </source>
</evidence>
<feature type="compositionally biased region" description="Polar residues" evidence="16">
    <location>
        <begin position="135"/>
        <end position="153"/>
    </location>
</feature>
<feature type="compositionally biased region" description="Low complexity" evidence="16">
    <location>
        <begin position="91"/>
        <end position="126"/>
    </location>
</feature>
<sequence length="200" mass="19761">MKYTTAVLALAAATVSAQDISIFPECSLPCIIDGIGTTSCATTDFVCVCKNMDAIKQAATPCVVEKCGIDVGLNQVLPATEKFCAAVGDGSSSSSSAPPAESTTESTAPTSVSSSSEEAQPSETETPGGGDDEPATTTTETGSFITPSPTGSLIPSFPSGGDEYSTPTETATSSVYTAGAAVVGAVGGFGMMLMGAVAAL</sequence>
<evidence type="ECO:0000256" key="13">
    <source>
        <dbReference type="ARBA" id="ARBA00023180"/>
    </source>
</evidence>
<evidence type="ECO:0000256" key="4">
    <source>
        <dbReference type="ARBA" id="ARBA00022475"/>
    </source>
</evidence>
<evidence type="ECO:0000313" key="20">
    <source>
        <dbReference type="EMBL" id="KAK4148291.1"/>
    </source>
</evidence>
<evidence type="ECO:0000256" key="11">
    <source>
        <dbReference type="ARBA" id="ARBA00023136"/>
    </source>
</evidence>
<gene>
    <name evidence="20" type="ORF">C8A04DRAFT_24097</name>
</gene>
<evidence type="ECO:0000256" key="1">
    <source>
        <dbReference type="ARBA" id="ARBA00004609"/>
    </source>
</evidence>
<dbReference type="InterPro" id="IPR051735">
    <property type="entry name" value="CFEM_domain"/>
</dbReference>
<dbReference type="GO" id="GO:0046872">
    <property type="term" value="F:metal ion binding"/>
    <property type="evidence" value="ECO:0007669"/>
    <property type="project" value="UniProtKB-UniRule"/>
</dbReference>
<keyword evidence="8 15" id="KW-0479">Metal-binding</keyword>
<dbReference type="GO" id="GO:0098552">
    <property type="term" value="C:side of membrane"/>
    <property type="evidence" value="ECO:0007669"/>
    <property type="project" value="UniProtKB-KW"/>
</dbReference>
<keyword evidence="4" id="KW-1003">Cell membrane</keyword>
<accession>A0AAN6VDU4</accession>
<evidence type="ECO:0000256" key="8">
    <source>
        <dbReference type="ARBA" id="ARBA00022723"/>
    </source>
</evidence>
<dbReference type="GO" id="GO:0005886">
    <property type="term" value="C:plasma membrane"/>
    <property type="evidence" value="ECO:0007669"/>
    <property type="project" value="UniProtKB-SubCell"/>
</dbReference>
<protein>
    <recommendedName>
        <fullName evidence="19">CFEM domain-containing protein</fullName>
    </recommendedName>
</protein>